<dbReference type="EMBL" id="JAYMRU010000026">
    <property type="protein sequence ID" value="MEM5404106.1"/>
    <property type="molecule type" value="Genomic_DNA"/>
</dbReference>
<evidence type="ECO:0000313" key="2">
    <source>
        <dbReference type="Proteomes" id="UP001392318"/>
    </source>
</evidence>
<accession>A0ACC6RR02</accession>
<proteinExistence type="predicted"/>
<comment type="caution">
    <text evidence="1">The sequence shown here is derived from an EMBL/GenBank/DDBJ whole genome shotgun (WGS) entry which is preliminary data.</text>
</comment>
<protein>
    <submittedName>
        <fullName evidence="1">AAA family ATPase</fullName>
    </submittedName>
</protein>
<name>A0ACC6RR02_9BURK</name>
<keyword evidence="2" id="KW-1185">Reference proteome</keyword>
<dbReference type="Proteomes" id="UP001392318">
    <property type="component" value="Unassembled WGS sequence"/>
</dbReference>
<reference evidence="1" key="1">
    <citation type="submission" date="2024-01" db="EMBL/GenBank/DDBJ databases">
        <title>The diversity of rhizobia nodulating Mimosa spp. in eleven states of Brazil covering several biomes is determined by host plant, location, and edaphic factors.</title>
        <authorList>
            <person name="Rouws L."/>
            <person name="Barauna A."/>
            <person name="Beukes C."/>
            <person name="De Faria S.M."/>
            <person name="Gross E."/>
            <person name="Dos Reis Junior F.B."/>
            <person name="Simon M."/>
            <person name="Maluk M."/>
            <person name="Odee D.W."/>
            <person name="Kenicer G."/>
            <person name="Young J.P.W."/>
            <person name="Reis V.M."/>
            <person name="Zilli J."/>
            <person name="James E.K."/>
        </authorList>
    </citation>
    <scope>NUCLEOTIDE SEQUENCE</scope>
    <source>
        <strain evidence="1">JPY452</strain>
    </source>
</reference>
<sequence>MSAGDKDVPGSIDPAWYAGQVEAHGNRREQRAAAEKRAEAARAKQGNGHAGTNSVEIWQPNLFRMEDLMNAPPRCPKFVIDGLLPPGLTFIAGRPKQGKSLVCLGMSLAIANGTPFWGHEVQRGHVLYLDLESAAWRVHSRIEKIGVEVRTGITFCFEWKRGNRDALIALLDARPDIRLVVIDVWRKFALPQPRHVEQYEHEQEELQWLSKLGTERGIAILCVGHTIKNPAMDSDVFVGIGGSSAITGNSDAVMLLRREGEDERVLYTQGRDLGEASWRLRLDDRLTFHCLGDASLCVTREQMDYLRAIAEGAWSQRMLADRMKVTRQAVSQMLDRLTTSGLINSGTGMTVLTLTGEQVLEAQSR</sequence>
<organism evidence="1 2">
    <name type="scientific">Paraburkholderia unamae</name>
    <dbReference type="NCBI Taxonomy" id="219649"/>
    <lineage>
        <taxon>Bacteria</taxon>
        <taxon>Pseudomonadati</taxon>
        <taxon>Pseudomonadota</taxon>
        <taxon>Betaproteobacteria</taxon>
        <taxon>Burkholderiales</taxon>
        <taxon>Burkholderiaceae</taxon>
        <taxon>Paraburkholderia</taxon>
    </lineage>
</organism>
<evidence type="ECO:0000313" key="1">
    <source>
        <dbReference type="EMBL" id="MEM5404106.1"/>
    </source>
</evidence>
<gene>
    <name evidence="1" type="ORF">VSR83_29430</name>
</gene>